<dbReference type="RefSeq" id="WP_263413493.1">
    <property type="nucleotide sequence ID" value="NZ_BAABBH010000001.1"/>
</dbReference>
<dbReference type="InterPro" id="IPR010496">
    <property type="entry name" value="AL/BT2_dom"/>
</dbReference>
<dbReference type="Pfam" id="PF06439">
    <property type="entry name" value="3keto-disac_hyd"/>
    <property type="match status" value="1"/>
</dbReference>
<dbReference type="Proteomes" id="UP001634747">
    <property type="component" value="Unassembled WGS sequence"/>
</dbReference>
<evidence type="ECO:0000313" key="4">
    <source>
        <dbReference type="Proteomes" id="UP001634747"/>
    </source>
</evidence>
<feature type="domain" description="3-keto-alpha-glucoside-1,2-lyase/3-keto-2-hydroxy-glucal hydratase" evidence="2">
    <location>
        <begin position="37"/>
        <end position="240"/>
    </location>
</feature>
<evidence type="ECO:0000313" key="3">
    <source>
        <dbReference type="EMBL" id="MFN2974966.1"/>
    </source>
</evidence>
<organism evidence="3 4">
    <name type="scientific">Terriglobus aquaticus</name>
    <dbReference type="NCBI Taxonomy" id="940139"/>
    <lineage>
        <taxon>Bacteria</taxon>
        <taxon>Pseudomonadati</taxon>
        <taxon>Acidobacteriota</taxon>
        <taxon>Terriglobia</taxon>
        <taxon>Terriglobales</taxon>
        <taxon>Acidobacteriaceae</taxon>
        <taxon>Terriglobus</taxon>
    </lineage>
</organism>
<evidence type="ECO:0000256" key="1">
    <source>
        <dbReference type="SAM" id="SignalP"/>
    </source>
</evidence>
<protein>
    <submittedName>
        <fullName evidence="3">DUF1080 domain-containing protein</fullName>
    </submittedName>
</protein>
<evidence type="ECO:0000259" key="2">
    <source>
        <dbReference type="Pfam" id="PF06439"/>
    </source>
</evidence>
<dbReference type="EMBL" id="JBJYXY010000001">
    <property type="protein sequence ID" value="MFN2974966.1"/>
    <property type="molecule type" value="Genomic_DNA"/>
</dbReference>
<gene>
    <name evidence="3" type="ORF">ACK2TP_04260</name>
</gene>
<feature type="chain" id="PRO_5046756662" evidence="1">
    <location>
        <begin position="21"/>
        <end position="245"/>
    </location>
</feature>
<accession>A0ABW9KJ37</accession>
<comment type="caution">
    <text evidence="3">The sequence shown here is derived from an EMBL/GenBank/DDBJ whole genome shotgun (WGS) entry which is preliminary data.</text>
</comment>
<keyword evidence="1" id="KW-0732">Signal</keyword>
<dbReference type="Gene3D" id="2.60.120.560">
    <property type="entry name" value="Exo-inulinase, domain 1"/>
    <property type="match status" value="1"/>
</dbReference>
<keyword evidence="4" id="KW-1185">Reference proteome</keyword>
<sequence length="245" mass="27022">MRLFSQAVVIAFLTASSALAPSMAQENQLTPAQQKAGWQLLFDGKDMNGWHVAATGEPVTGVLIQDGVLTLQKSAHHQGDVVTDRTFTNFELLADFNIEPGGNSGIKYFVNDQVNAAAHDHQLGFEYQILDDDKHPDAKLGHDGDRRTASLYDILPSHTAGAYRGPGVWNTARIVVRGNHGEHWLNGVKVLQYDRASQDFKAAFTQSKFTHFSGFADAPNGHILLQDHGDTVHFRNIRIRELPAQ</sequence>
<name>A0ABW9KJ37_9BACT</name>
<reference evidence="3 4" key="1">
    <citation type="submission" date="2024-12" db="EMBL/GenBank/DDBJ databases">
        <authorList>
            <person name="Lee Y."/>
        </authorList>
    </citation>
    <scope>NUCLEOTIDE SEQUENCE [LARGE SCALE GENOMIC DNA]</scope>
    <source>
        <strain evidence="3 4">03SUJ4</strain>
    </source>
</reference>
<feature type="signal peptide" evidence="1">
    <location>
        <begin position="1"/>
        <end position="20"/>
    </location>
</feature>
<proteinExistence type="predicted"/>